<gene>
    <name evidence="2" type="ORF">CNMCM5793_001772</name>
</gene>
<dbReference type="SUPFAM" id="SSF51905">
    <property type="entry name" value="FAD/NAD(P)-binding domain"/>
    <property type="match status" value="1"/>
</dbReference>
<dbReference type="OrthoDB" id="545169at2759"/>
<dbReference type="Pfam" id="PF06100">
    <property type="entry name" value="MCRA"/>
    <property type="match status" value="1"/>
</dbReference>
<dbReference type="Gene3D" id="3.50.50.60">
    <property type="entry name" value="FAD/NAD(P)-binding domain"/>
    <property type="match status" value="2"/>
</dbReference>
<proteinExistence type="predicted"/>
<dbReference type="AlphaFoldDB" id="A0A8H6PBL5"/>
<dbReference type="InterPro" id="IPR010354">
    <property type="entry name" value="Oleate_hydratase"/>
</dbReference>
<dbReference type="GO" id="GO:0006631">
    <property type="term" value="P:fatty acid metabolic process"/>
    <property type="evidence" value="ECO:0007669"/>
    <property type="project" value="InterPro"/>
</dbReference>
<evidence type="ECO:0000256" key="1">
    <source>
        <dbReference type="SAM" id="MobiDB-lite"/>
    </source>
</evidence>
<reference evidence="2" key="1">
    <citation type="submission" date="2020-06" db="EMBL/GenBank/DDBJ databases">
        <title>Draft genome sequences of strains closely related to Aspergillus parafelis and Aspergillus hiratsukae.</title>
        <authorList>
            <person name="Dos Santos R.A.C."/>
            <person name="Rivero-Menendez O."/>
            <person name="Steenwyk J.L."/>
            <person name="Mead M.E."/>
            <person name="Goldman G.H."/>
            <person name="Alastruey-Izquierdo A."/>
            <person name="Rokas A."/>
        </authorList>
    </citation>
    <scope>NUCLEOTIDE SEQUENCE</scope>
    <source>
        <strain evidence="2">CNM-CM5793</strain>
    </source>
</reference>
<name>A0A8H6PBL5_9EURO</name>
<dbReference type="GO" id="GO:0050151">
    <property type="term" value="F:oleate hydratase activity"/>
    <property type="evidence" value="ECO:0007669"/>
    <property type="project" value="InterPro"/>
</dbReference>
<accession>A0A8H6PBL5</accession>
<evidence type="ECO:0000313" key="2">
    <source>
        <dbReference type="EMBL" id="KAF7125533.1"/>
    </source>
</evidence>
<dbReference type="Proteomes" id="UP000630445">
    <property type="component" value="Unassembled WGS sequence"/>
</dbReference>
<protein>
    <recommendedName>
        <fullName evidence="4">Oleate hydratase</fullName>
    </recommendedName>
</protein>
<feature type="compositionally biased region" description="Polar residues" evidence="1">
    <location>
        <begin position="11"/>
        <end position="24"/>
    </location>
</feature>
<dbReference type="InterPro" id="IPR036188">
    <property type="entry name" value="FAD/NAD-bd_sf"/>
</dbReference>
<dbReference type="EMBL" id="JACBAD010001978">
    <property type="protein sequence ID" value="KAF7125533.1"/>
    <property type="molecule type" value="Genomic_DNA"/>
</dbReference>
<evidence type="ECO:0008006" key="4">
    <source>
        <dbReference type="Google" id="ProtNLM"/>
    </source>
</evidence>
<dbReference type="PANTHER" id="PTHR37417">
    <property type="entry name" value="67 KDA MYOSIN-CROSS-REACTIVE ANTIGEN FAMILY PROTEIN (AFU_ORTHOLOGUE AFUA_5G09970)"/>
    <property type="match status" value="1"/>
</dbReference>
<sequence>MSSPPSPAISPFTSHPSIPDPSTTGHPGSLDVWILGSGMAALTAAVYLIREAKVPPSRIHIREAASQAGAESVGKGDAELGYYYRAGCIPPVCGSQMEEVLTLVPSERPGKTVWDDIQEYFQEHVPKEASRTRFLARRKNGLERIDGRRLHLGLKDRMDLFRLSAKTESALGRSRIREHFSEGFFRTNYWLVLATMFGFLPCHSAVEFHRFIQHYPHEIKTHPRPLDRVRFNLHDAVVVPIARFLQAQGVDFRFNTITTDIVVEPAQDPIRVTALHTAEKGEREVTIDLGPHDIIIVSLGSVLSGASHGSNTEPPSLEMMEIEKDLDENWLLWLELATKHPKFGNAYNFCTRLHESRVGNFTVTLKNPSVFEKIIEVIGDDPQTGSMVTLRDSSWLLTLSLPRQPLFPGQPDGVRVFWGHALNPENEGDFVKKQMLSCSGEEILTEILQQLGLPVDEILPHAVTVPCVMPRGTATLLPRSNGDRPQVVPPGMTNMGLIGQFVEIPEQMITMDYFARGSRMAVHQLMGLPLDPLDGEAKKPKKGYADKMFGFLKGW</sequence>
<comment type="caution">
    <text evidence="2">The sequence shown here is derived from an EMBL/GenBank/DDBJ whole genome shotgun (WGS) entry which is preliminary data.</text>
</comment>
<evidence type="ECO:0000313" key="3">
    <source>
        <dbReference type="Proteomes" id="UP000630445"/>
    </source>
</evidence>
<feature type="region of interest" description="Disordered" evidence="1">
    <location>
        <begin position="1"/>
        <end position="24"/>
    </location>
</feature>
<dbReference type="GO" id="GO:0071949">
    <property type="term" value="F:FAD binding"/>
    <property type="evidence" value="ECO:0007669"/>
    <property type="project" value="InterPro"/>
</dbReference>
<dbReference type="Gene3D" id="3.30.9.80">
    <property type="match status" value="1"/>
</dbReference>
<dbReference type="PANTHER" id="PTHR37417:SF2">
    <property type="entry name" value="67 KDA MYOSIN-CROSS-REACTIVE ANTIGEN FAMILY PROTEIN (AFU_ORTHOLOGUE AFUA_5G09970)"/>
    <property type="match status" value="1"/>
</dbReference>
<organism evidence="2 3">
    <name type="scientific">Aspergillus hiratsukae</name>
    <dbReference type="NCBI Taxonomy" id="1194566"/>
    <lineage>
        <taxon>Eukaryota</taxon>
        <taxon>Fungi</taxon>
        <taxon>Dikarya</taxon>
        <taxon>Ascomycota</taxon>
        <taxon>Pezizomycotina</taxon>
        <taxon>Eurotiomycetes</taxon>
        <taxon>Eurotiomycetidae</taxon>
        <taxon>Eurotiales</taxon>
        <taxon>Aspergillaceae</taxon>
        <taxon>Aspergillus</taxon>
        <taxon>Aspergillus subgen. Fumigati</taxon>
    </lineage>
</organism>
<keyword evidence="3" id="KW-1185">Reference proteome</keyword>